<dbReference type="Proteomes" id="UP001164746">
    <property type="component" value="Chromosome 9"/>
</dbReference>
<proteinExistence type="predicted"/>
<reference evidence="1" key="1">
    <citation type="submission" date="2022-11" db="EMBL/GenBank/DDBJ databases">
        <title>Centuries of genome instability and evolution in soft-shell clam transmissible cancer (bioRxiv).</title>
        <authorList>
            <person name="Hart S.F.M."/>
            <person name="Yonemitsu M.A."/>
            <person name="Giersch R.M."/>
            <person name="Beal B.F."/>
            <person name="Arriagada G."/>
            <person name="Davis B.W."/>
            <person name="Ostrander E.A."/>
            <person name="Goff S.P."/>
            <person name="Metzger M.J."/>
        </authorList>
    </citation>
    <scope>NUCLEOTIDE SEQUENCE</scope>
    <source>
        <strain evidence="1">MELC-2E11</strain>
        <tissue evidence="1">Siphon/mantle</tissue>
    </source>
</reference>
<dbReference type="InterPro" id="IPR014990">
    <property type="entry name" value="DUF1838"/>
</dbReference>
<keyword evidence="2" id="KW-1185">Reference proteome</keyword>
<gene>
    <name evidence="1" type="ORF">MAR_005888</name>
</gene>
<evidence type="ECO:0000313" key="2">
    <source>
        <dbReference type="Proteomes" id="UP001164746"/>
    </source>
</evidence>
<dbReference type="Pfam" id="PF08894">
    <property type="entry name" value="DUF1838"/>
    <property type="match status" value="1"/>
</dbReference>
<accession>A0ABY7F0R6</accession>
<protein>
    <submittedName>
        <fullName evidence="1">Uncharacterized protein</fullName>
    </submittedName>
</protein>
<organism evidence="1 2">
    <name type="scientific">Mya arenaria</name>
    <name type="common">Soft-shell clam</name>
    <dbReference type="NCBI Taxonomy" id="6604"/>
    <lineage>
        <taxon>Eukaryota</taxon>
        <taxon>Metazoa</taxon>
        <taxon>Spiralia</taxon>
        <taxon>Lophotrochozoa</taxon>
        <taxon>Mollusca</taxon>
        <taxon>Bivalvia</taxon>
        <taxon>Autobranchia</taxon>
        <taxon>Heteroconchia</taxon>
        <taxon>Euheterodonta</taxon>
        <taxon>Imparidentia</taxon>
        <taxon>Neoheterodontei</taxon>
        <taxon>Myida</taxon>
        <taxon>Myoidea</taxon>
        <taxon>Myidae</taxon>
        <taxon>Mya</taxon>
    </lineage>
</organism>
<name>A0ABY7F0R6_MYAAR</name>
<sequence length="469" mass="52766">MVAQLGLAFCTTMVVARGGFTDLENFMRVLGSLDPNTSSVNYLNGSVYFRQPGSPLVKAFNYEGYNINRKQRQSDGSFLSLSREFVVYRHPNTSQIIQVWINPISGQPNEVFTVMNDPVNALLSSPSPSFIVPADRPAYRIYNSDIVLEYDSVELFAFFANYSLLMASTTDSVPMTGTWMRKSEYLPWMELGTSPGELYYTTLAWKCMDGLACVAEDIMNIIKENYTKYLRAPITEEEPNETSWTVFKKVIGQRREAGLPDIIIPQVNASTGVRDMVYDVDKRVLSVLNKWPLNVKFNGTAWSEIPGKQTVPLYDMRGNMDVDLERIPEGGGWRLQLDGLIYLLNHTTGEPLILFFNPITGRVVYNQYIIQEVGVDLIFPKDSFYSMDIFSSEVVGLIGAQGTDDGALDGAGNWTVNMLNAIFPWEELAKNTSTFYGTFATFASWPDWTEMTNVPGNIVEKFTFSNANF</sequence>
<evidence type="ECO:0000313" key="1">
    <source>
        <dbReference type="EMBL" id="WAR15783.1"/>
    </source>
</evidence>
<dbReference type="EMBL" id="CP111020">
    <property type="protein sequence ID" value="WAR15783.1"/>
    <property type="molecule type" value="Genomic_DNA"/>
</dbReference>